<keyword evidence="2" id="KW-1185">Reference proteome</keyword>
<organism evidence="1 2">
    <name type="scientific">Ferrimonas balearica (strain DSM 9799 / CCM 4581 / KCTC 23876 / PAT)</name>
    <dbReference type="NCBI Taxonomy" id="550540"/>
    <lineage>
        <taxon>Bacteria</taxon>
        <taxon>Pseudomonadati</taxon>
        <taxon>Pseudomonadota</taxon>
        <taxon>Gammaproteobacteria</taxon>
        <taxon>Alteromonadales</taxon>
        <taxon>Ferrimonadaceae</taxon>
        <taxon>Ferrimonas</taxon>
    </lineage>
</organism>
<gene>
    <name evidence="1" type="ordered locus">Fbal_0141</name>
</gene>
<dbReference type="RefSeq" id="WP_013343661.1">
    <property type="nucleotide sequence ID" value="NC_014541.1"/>
</dbReference>
<keyword evidence="1" id="KW-0808">Transferase</keyword>
<dbReference type="GO" id="GO:0016740">
    <property type="term" value="F:transferase activity"/>
    <property type="evidence" value="ECO:0007669"/>
    <property type="project" value="UniProtKB-KW"/>
</dbReference>
<proteinExistence type="predicted"/>
<dbReference type="eggNOG" id="COG3307">
    <property type="taxonomic scope" value="Bacteria"/>
</dbReference>
<evidence type="ECO:0000313" key="1">
    <source>
        <dbReference type="EMBL" id="ADN74355.1"/>
    </source>
</evidence>
<dbReference type="EMBL" id="CP002209">
    <property type="protein sequence ID" value="ADN74355.1"/>
    <property type="molecule type" value="Genomic_DNA"/>
</dbReference>
<dbReference type="HOGENOM" id="CLU_056705_0_0_6"/>
<dbReference type="AlphaFoldDB" id="E1SW55"/>
<dbReference type="SUPFAM" id="SSF56059">
    <property type="entry name" value="Glutathione synthetase ATP-binding domain-like"/>
    <property type="match status" value="1"/>
</dbReference>
<dbReference type="Proteomes" id="UP000006683">
    <property type="component" value="Chromosome"/>
</dbReference>
<sequence>MIFYDFLNRILPGHLGTKLRFYKKLSYPLSLSDPKTFNEKVHWRKIYDRNPLFTLCADKLLARDYVKEKIGEEYLIPLLYSGEHIDAETLKGLDGEFVVKANHNSGPVHMVQANQPVDFDAIAANINKQLQKPYAVKNGEWWYKPIPRRVLVERLLRGEQGQWAEDYKFFVFNRNGESEVVLQMTYGREKGATITFYDEQLEILPFEIHVKNDYVPFVKPKNFDKMVELAKKLAEDFDFCRVDFYNVDGAIYFGEMTFAPSGGTAPFKPQEFDRWMGDKWQLPKR</sequence>
<accession>E1SW55</accession>
<dbReference type="OrthoDB" id="9791827at2"/>
<reference evidence="1 2" key="1">
    <citation type="journal article" date="2010" name="Stand. Genomic Sci.">
        <title>Complete genome sequence of Ferrimonas balearica type strain (PAT).</title>
        <authorList>
            <person name="Nolan M."/>
            <person name="Sikorski J."/>
            <person name="Davenport K."/>
            <person name="Lucas S."/>
            <person name="Glavina Del Rio T."/>
            <person name="Tice H."/>
            <person name="Cheng J."/>
            <person name="Goodwin L."/>
            <person name="Pitluck S."/>
            <person name="Liolios K."/>
            <person name="Ivanova N."/>
            <person name="Mavromatis K."/>
            <person name="Ovchinnikova G."/>
            <person name="Pati A."/>
            <person name="Chen A."/>
            <person name="Palaniappan K."/>
            <person name="Land M."/>
            <person name="Hauser L."/>
            <person name="Chang Y."/>
            <person name="Jeffries C."/>
            <person name="Tapia R."/>
            <person name="Brettin T."/>
            <person name="Detter J."/>
            <person name="Han C."/>
            <person name="Yasawong M."/>
            <person name="Rohde M."/>
            <person name="Tindall B."/>
            <person name="Goker M."/>
            <person name="Woyke T."/>
            <person name="Bristow J."/>
            <person name="Eisen J."/>
            <person name="Markowitz V."/>
            <person name="Hugenholtz P."/>
            <person name="Kyrpides N."/>
            <person name="Klenk H."/>
            <person name="Lapidus A."/>
        </authorList>
    </citation>
    <scope>NUCLEOTIDE SEQUENCE [LARGE SCALE GENOMIC DNA]</scope>
    <source>
        <strain evidence="2">DSM 9799 / CCM 4581 / KCTC 23876 / PAT</strain>
    </source>
</reference>
<dbReference type="Pfam" id="PF14305">
    <property type="entry name" value="ATPgrasp_TupA"/>
    <property type="match status" value="1"/>
</dbReference>
<dbReference type="GeneID" id="67180383"/>
<protein>
    <submittedName>
        <fullName evidence="1">Glycosyltransferase</fullName>
    </submittedName>
</protein>
<name>E1SW55_FERBD</name>
<dbReference type="InterPro" id="IPR029465">
    <property type="entry name" value="ATPgrasp_TupA"/>
</dbReference>
<evidence type="ECO:0000313" key="2">
    <source>
        <dbReference type="Proteomes" id="UP000006683"/>
    </source>
</evidence>
<dbReference type="KEGG" id="fbl:Fbal_0141"/>
<dbReference type="STRING" id="550540.Fbal_0141"/>